<dbReference type="PANTHER" id="PTHR34846:SF10">
    <property type="entry name" value="CYTOPLASMIC PROTEIN"/>
    <property type="match status" value="1"/>
</dbReference>
<dbReference type="KEGG" id="cmic:caldi_02960"/>
<dbReference type="InterPro" id="IPR003779">
    <property type="entry name" value="CMD-like"/>
</dbReference>
<dbReference type="Proteomes" id="UP001163687">
    <property type="component" value="Chromosome"/>
</dbReference>
<organism evidence="2 3">
    <name type="scientific">Caldinitratiruptor microaerophilus</name>
    <dbReference type="NCBI Taxonomy" id="671077"/>
    <lineage>
        <taxon>Bacteria</taxon>
        <taxon>Bacillati</taxon>
        <taxon>Bacillota</taxon>
        <taxon>Clostridia</taxon>
        <taxon>Eubacteriales</taxon>
        <taxon>Symbiobacteriaceae</taxon>
        <taxon>Caldinitratiruptor</taxon>
    </lineage>
</organism>
<keyword evidence="3" id="KW-1185">Reference proteome</keyword>
<dbReference type="Pfam" id="PF02627">
    <property type="entry name" value="CMD"/>
    <property type="match status" value="1"/>
</dbReference>
<dbReference type="GO" id="GO:0051920">
    <property type="term" value="F:peroxiredoxin activity"/>
    <property type="evidence" value="ECO:0007669"/>
    <property type="project" value="InterPro"/>
</dbReference>
<sequence length="87" mass="9818">MARRAGASEERLADLALWKLSPAFSDREKTALELAERMTRNEPVDDELWSRLTAHFDEGQIIELVAAVGAFNAFNRMSVALRVEVTR</sequence>
<reference evidence="2" key="1">
    <citation type="submission" date="2022-03" db="EMBL/GenBank/DDBJ databases">
        <title>Complete genome sequence of Caldinitratiruptor microaerophilus.</title>
        <authorList>
            <person name="Mukaiyama R."/>
            <person name="Nishiyama T."/>
            <person name="Ueda K."/>
        </authorList>
    </citation>
    <scope>NUCLEOTIDE SEQUENCE</scope>
    <source>
        <strain evidence="2">JCM 16183</strain>
    </source>
</reference>
<dbReference type="EMBL" id="AP025628">
    <property type="protein sequence ID" value="BDG59206.1"/>
    <property type="molecule type" value="Genomic_DNA"/>
</dbReference>
<dbReference type="InterPro" id="IPR029032">
    <property type="entry name" value="AhpD-like"/>
</dbReference>
<gene>
    <name evidence="2" type="ORF">caldi_02960</name>
</gene>
<dbReference type="AlphaFoldDB" id="A0AA35G5D6"/>
<dbReference type="Gene3D" id="1.20.1290.10">
    <property type="entry name" value="AhpD-like"/>
    <property type="match status" value="1"/>
</dbReference>
<feature type="domain" description="Carboxymuconolactone decarboxylase-like" evidence="1">
    <location>
        <begin position="1"/>
        <end position="36"/>
    </location>
</feature>
<protein>
    <recommendedName>
        <fullName evidence="1">Carboxymuconolactone decarboxylase-like domain-containing protein</fullName>
    </recommendedName>
</protein>
<evidence type="ECO:0000313" key="2">
    <source>
        <dbReference type="EMBL" id="BDG59206.1"/>
    </source>
</evidence>
<name>A0AA35G5D6_9FIRM</name>
<proteinExistence type="predicted"/>
<evidence type="ECO:0000313" key="3">
    <source>
        <dbReference type="Proteomes" id="UP001163687"/>
    </source>
</evidence>
<evidence type="ECO:0000259" key="1">
    <source>
        <dbReference type="Pfam" id="PF02627"/>
    </source>
</evidence>
<dbReference type="SUPFAM" id="SSF69118">
    <property type="entry name" value="AhpD-like"/>
    <property type="match status" value="1"/>
</dbReference>
<dbReference type="PANTHER" id="PTHR34846">
    <property type="entry name" value="4-CARBOXYMUCONOLACTONE DECARBOXYLASE FAMILY PROTEIN (AFU_ORTHOLOGUE AFUA_6G11590)"/>
    <property type="match status" value="1"/>
</dbReference>
<accession>A0AA35G5D6</accession>